<reference evidence="1 2" key="1">
    <citation type="submission" date="2019-03" db="EMBL/GenBank/DDBJ databases">
        <title>Porphyromonas levii Isolated from the Uterus of Dairy Cows.</title>
        <authorList>
            <person name="Francis A.M."/>
        </authorList>
    </citation>
    <scope>NUCLEOTIDE SEQUENCE [LARGE SCALE GENOMIC DNA]</scope>
    <source>
        <strain evidence="1 2">AF5678</strain>
    </source>
</reference>
<dbReference type="Proteomes" id="UP000297225">
    <property type="component" value="Unassembled WGS sequence"/>
</dbReference>
<keyword evidence="2" id="KW-1185">Reference proteome</keyword>
<proteinExistence type="predicted"/>
<dbReference type="AlphaFoldDB" id="A0A4Y8WPN9"/>
<gene>
    <name evidence="1" type="ORF">E4P47_05505</name>
</gene>
<evidence type="ECO:0000313" key="2">
    <source>
        <dbReference type="Proteomes" id="UP000297225"/>
    </source>
</evidence>
<comment type="caution">
    <text evidence="1">The sequence shown here is derived from an EMBL/GenBank/DDBJ whole genome shotgun (WGS) entry which is preliminary data.</text>
</comment>
<organism evidence="1 2">
    <name type="scientific">Porphyromonas levii</name>
    <dbReference type="NCBI Taxonomy" id="28114"/>
    <lineage>
        <taxon>Bacteria</taxon>
        <taxon>Pseudomonadati</taxon>
        <taxon>Bacteroidota</taxon>
        <taxon>Bacteroidia</taxon>
        <taxon>Bacteroidales</taxon>
        <taxon>Porphyromonadaceae</taxon>
        <taxon>Porphyromonas</taxon>
    </lineage>
</organism>
<evidence type="ECO:0000313" key="1">
    <source>
        <dbReference type="EMBL" id="TFH94985.1"/>
    </source>
</evidence>
<accession>A0A4Y8WPN9</accession>
<sequence>MKCKALRVRSEGSIPMYVTEPKVAHRQAESRKQRNNSPLCNSLLLDSIEHTAIYEIRKKFHMRIERISYENRKSII</sequence>
<dbReference type="EMBL" id="SPNC01000072">
    <property type="protein sequence ID" value="TFH94985.1"/>
    <property type="molecule type" value="Genomic_DNA"/>
</dbReference>
<protein>
    <submittedName>
        <fullName evidence="1">Uncharacterized protein</fullName>
    </submittedName>
</protein>
<name>A0A4Y8WPN9_9PORP</name>